<evidence type="ECO:0000256" key="8">
    <source>
        <dbReference type="ARBA" id="ARBA00022692"/>
    </source>
</evidence>
<comment type="similarity">
    <text evidence="3 15">Belongs to the CDP-alcohol phosphatidyltransferase class-I family.</text>
</comment>
<dbReference type="GO" id="GO:0008444">
    <property type="term" value="F:CDP-diacylglycerol-glycerol-3-phosphate 3-phosphatidyltransferase activity"/>
    <property type="evidence" value="ECO:0007669"/>
    <property type="project" value="UniProtKB-EC"/>
</dbReference>
<feature type="transmembrane region" description="Helical" evidence="16">
    <location>
        <begin position="107"/>
        <end position="126"/>
    </location>
</feature>
<feature type="transmembrane region" description="Helical" evidence="16">
    <location>
        <begin position="181"/>
        <end position="198"/>
    </location>
</feature>
<evidence type="ECO:0000256" key="15">
    <source>
        <dbReference type="RuleBase" id="RU003750"/>
    </source>
</evidence>
<evidence type="ECO:0000313" key="17">
    <source>
        <dbReference type="EMBL" id="BEQ15739.1"/>
    </source>
</evidence>
<dbReference type="InterPro" id="IPR000462">
    <property type="entry name" value="CDP-OH_P_trans"/>
</dbReference>
<dbReference type="Gene3D" id="1.20.120.1760">
    <property type="match status" value="1"/>
</dbReference>
<name>A0AAU9EMF8_9BACT</name>
<organism evidence="17 18">
    <name type="scientific">Desulfoferula mesophila</name>
    <dbReference type="NCBI Taxonomy" id="3058419"/>
    <lineage>
        <taxon>Bacteria</taxon>
        <taxon>Pseudomonadati</taxon>
        <taxon>Thermodesulfobacteriota</taxon>
        <taxon>Desulfarculia</taxon>
        <taxon>Desulfarculales</taxon>
        <taxon>Desulfarculaceae</taxon>
        <taxon>Desulfoferula</taxon>
    </lineage>
</organism>
<keyword evidence="18" id="KW-1185">Reference proteome</keyword>
<dbReference type="GO" id="GO:0046474">
    <property type="term" value="P:glycerophospholipid biosynthetic process"/>
    <property type="evidence" value="ECO:0007669"/>
    <property type="project" value="TreeGrafter"/>
</dbReference>
<dbReference type="PIRSF" id="PIRSF000847">
    <property type="entry name" value="Phos_ph_gly_syn"/>
    <property type="match status" value="1"/>
</dbReference>
<evidence type="ECO:0000256" key="13">
    <source>
        <dbReference type="ARBA" id="ARBA00023264"/>
    </source>
</evidence>
<evidence type="ECO:0000256" key="11">
    <source>
        <dbReference type="ARBA" id="ARBA00023136"/>
    </source>
</evidence>
<dbReference type="Pfam" id="PF01066">
    <property type="entry name" value="CDP-OH_P_transf"/>
    <property type="match status" value="1"/>
</dbReference>
<evidence type="ECO:0000256" key="1">
    <source>
        <dbReference type="ARBA" id="ARBA00004141"/>
    </source>
</evidence>
<keyword evidence="7 15" id="KW-0808">Transferase</keyword>
<dbReference type="EMBL" id="AP028679">
    <property type="protein sequence ID" value="BEQ15739.1"/>
    <property type="molecule type" value="Genomic_DNA"/>
</dbReference>
<dbReference type="PANTHER" id="PTHR14269">
    <property type="entry name" value="CDP-DIACYLGLYCEROL--GLYCEROL-3-PHOSPHATE 3-PHOSPHATIDYLTRANSFERASE-RELATED"/>
    <property type="match status" value="1"/>
</dbReference>
<reference evidence="18" key="1">
    <citation type="journal article" date="2023" name="Arch. Microbiol.">
        <title>Desulfoferula mesophilus gen. nov. sp. nov., a mesophilic sulfate-reducing bacterium isolated from a brackish lake sediment.</title>
        <authorList>
            <person name="Watanabe T."/>
            <person name="Yabe T."/>
            <person name="Tsuji J.M."/>
            <person name="Fukui M."/>
        </authorList>
    </citation>
    <scope>NUCLEOTIDE SEQUENCE [LARGE SCALE GENOMIC DNA]</scope>
    <source>
        <strain evidence="18">12FAK</strain>
    </source>
</reference>
<keyword evidence="9 16" id="KW-1133">Transmembrane helix</keyword>
<evidence type="ECO:0000256" key="7">
    <source>
        <dbReference type="ARBA" id="ARBA00022679"/>
    </source>
</evidence>
<evidence type="ECO:0000313" key="18">
    <source>
        <dbReference type="Proteomes" id="UP001366166"/>
    </source>
</evidence>
<dbReference type="Proteomes" id="UP001366166">
    <property type="component" value="Chromosome"/>
</dbReference>
<evidence type="ECO:0000256" key="5">
    <source>
        <dbReference type="ARBA" id="ARBA00014944"/>
    </source>
</evidence>
<evidence type="ECO:0000256" key="6">
    <source>
        <dbReference type="ARBA" id="ARBA00022516"/>
    </source>
</evidence>
<keyword evidence="8 16" id="KW-0812">Transmembrane</keyword>
<feature type="transmembrane region" description="Helical" evidence="16">
    <location>
        <begin position="155"/>
        <end position="175"/>
    </location>
</feature>
<evidence type="ECO:0000256" key="9">
    <source>
        <dbReference type="ARBA" id="ARBA00022989"/>
    </source>
</evidence>
<dbReference type="GO" id="GO:0016020">
    <property type="term" value="C:membrane"/>
    <property type="evidence" value="ECO:0007669"/>
    <property type="project" value="UniProtKB-SubCell"/>
</dbReference>
<evidence type="ECO:0000256" key="4">
    <source>
        <dbReference type="ARBA" id="ARBA00013170"/>
    </source>
</evidence>
<keyword evidence="11 16" id="KW-0472">Membrane</keyword>
<dbReference type="PROSITE" id="PS00379">
    <property type="entry name" value="CDP_ALCOHOL_P_TRANSF"/>
    <property type="match status" value="1"/>
</dbReference>
<keyword evidence="13" id="KW-1208">Phospholipid metabolism</keyword>
<comment type="pathway">
    <text evidence="2">Phospholipid metabolism; phosphatidylglycerol biosynthesis; phosphatidylglycerol from CDP-diacylglycerol: step 1/2.</text>
</comment>
<proteinExistence type="inferred from homology"/>
<sequence>MPLSLVSSGGFGAWVVSLVPPWISPNQISLFRLACAVAMGVVGLSGDYLGWAIILGLFASFSDLLDGAVARRRGQVTKLGAFLDPLGDKVLAVSASLVLLYHGVLSAWALAAILAVEAHALVIPLLHMLRQNRRQAPLWPAPKVKPSRLGKYKTFGLASGLGFQLIAAWAGWHWLMVGAKAVMWISILVGAWASASYYRDWYAGRFDEPPAAGGR</sequence>
<dbReference type="InterPro" id="IPR048254">
    <property type="entry name" value="CDP_ALCOHOL_P_TRANSF_CS"/>
</dbReference>
<evidence type="ECO:0000256" key="16">
    <source>
        <dbReference type="SAM" id="Phobius"/>
    </source>
</evidence>
<evidence type="ECO:0000256" key="12">
    <source>
        <dbReference type="ARBA" id="ARBA00023209"/>
    </source>
</evidence>
<evidence type="ECO:0000256" key="3">
    <source>
        <dbReference type="ARBA" id="ARBA00010441"/>
    </source>
</evidence>
<accession>A0AAU9EMF8</accession>
<evidence type="ECO:0000256" key="10">
    <source>
        <dbReference type="ARBA" id="ARBA00023098"/>
    </source>
</evidence>
<dbReference type="EC" id="2.7.8.5" evidence="4"/>
<gene>
    <name evidence="17" type="ORF">FAK_28050</name>
</gene>
<protein>
    <recommendedName>
        <fullName evidence="5">CDP-diacylglycerol--glycerol-3-phosphate 3-phosphatidyltransferase</fullName>
        <ecNumber evidence="4">2.7.8.5</ecNumber>
    </recommendedName>
</protein>
<dbReference type="PANTHER" id="PTHR14269:SF62">
    <property type="entry name" value="CDP-DIACYLGLYCEROL--GLYCEROL-3-PHOSPHATE 3-PHOSPHATIDYLTRANSFERASE 1, CHLOROPLASTIC"/>
    <property type="match status" value="1"/>
</dbReference>
<dbReference type="KEGG" id="dmp:FAK_28050"/>
<comment type="subcellular location">
    <subcellularLocation>
        <location evidence="1">Membrane</location>
        <topology evidence="1">Multi-pass membrane protein</topology>
    </subcellularLocation>
</comment>
<dbReference type="InterPro" id="IPR050324">
    <property type="entry name" value="CDP-alcohol_PTase-I"/>
</dbReference>
<keyword evidence="6" id="KW-0444">Lipid biosynthesis</keyword>
<evidence type="ECO:0000256" key="2">
    <source>
        <dbReference type="ARBA" id="ARBA00005042"/>
    </source>
</evidence>
<keyword evidence="12" id="KW-0594">Phospholipid biosynthesis</keyword>
<dbReference type="InterPro" id="IPR004570">
    <property type="entry name" value="Phosphatidylglycerol_P_synth"/>
</dbReference>
<keyword evidence="10" id="KW-0443">Lipid metabolism</keyword>
<comment type="catalytic activity">
    <reaction evidence="14">
        <text>a CDP-1,2-diacyl-sn-glycerol + sn-glycerol 3-phosphate = a 1,2-diacyl-sn-glycero-3-phospho-(1'-sn-glycero-3'-phosphate) + CMP + H(+)</text>
        <dbReference type="Rhea" id="RHEA:12593"/>
        <dbReference type="ChEBI" id="CHEBI:15378"/>
        <dbReference type="ChEBI" id="CHEBI:57597"/>
        <dbReference type="ChEBI" id="CHEBI:58332"/>
        <dbReference type="ChEBI" id="CHEBI:60110"/>
        <dbReference type="ChEBI" id="CHEBI:60377"/>
        <dbReference type="EC" id="2.7.8.5"/>
    </reaction>
</comment>
<dbReference type="InterPro" id="IPR043130">
    <property type="entry name" value="CDP-OH_PTrfase_TM_dom"/>
</dbReference>
<evidence type="ECO:0000256" key="14">
    <source>
        <dbReference type="ARBA" id="ARBA00048586"/>
    </source>
</evidence>
<dbReference type="AlphaFoldDB" id="A0AAU9EMF8"/>